<evidence type="ECO:0000313" key="21">
    <source>
        <dbReference type="EMBL" id="KAK9874616.1"/>
    </source>
</evidence>
<proteinExistence type="inferred from homology"/>
<evidence type="ECO:0000256" key="11">
    <source>
        <dbReference type="ARBA" id="ARBA00051814"/>
    </source>
</evidence>
<evidence type="ECO:0000256" key="17">
    <source>
        <dbReference type="ARBA" id="ARBA00083296"/>
    </source>
</evidence>
<evidence type="ECO:0000256" key="10">
    <source>
        <dbReference type="ARBA" id="ARBA00051323"/>
    </source>
</evidence>
<accession>A0AAW1TSS5</accession>
<feature type="region of interest" description="Disordered" evidence="19">
    <location>
        <begin position="61"/>
        <end position="91"/>
    </location>
</feature>
<evidence type="ECO:0000313" key="22">
    <source>
        <dbReference type="Proteomes" id="UP001431783"/>
    </source>
</evidence>
<name>A0AAW1TSS5_9CUCU</name>
<comment type="catalytic activity">
    <reaction evidence="18">
        <text>L-phenylalanine(out) + L-arginine(in) = L-phenylalanine(in) + L-arginine(out)</text>
        <dbReference type="Rhea" id="RHEA:71067"/>
        <dbReference type="ChEBI" id="CHEBI:32682"/>
        <dbReference type="ChEBI" id="CHEBI:58095"/>
    </reaction>
    <physiologicalReaction direction="left-to-right" evidence="18">
        <dbReference type="Rhea" id="RHEA:71068"/>
    </physiologicalReaction>
</comment>
<dbReference type="PANTHER" id="PTHR11785">
    <property type="entry name" value="AMINO ACID TRANSPORTER"/>
    <property type="match status" value="1"/>
</dbReference>
<comment type="similarity">
    <text evidence="2">Belongs to the amino acid-polyamine-organocation (APC) superfamily.</text>
</comment>
<evidence type="ECO:0000256" key="12">
    <source>
        <dbReference type="ARBA" id="ARBA00051835"/>
    </source>
</evidence>
<evidence type="ECO:0000256" key="15">
    <source>
        <dbReference type="ARBA" id="ARBA00074336"/>
    </source>
</evidence>
<evidence type="ECO:0000256" key="2">
    <source>
        <dbReference type="ARBA" id="ARBA00009523"/>
    </source>
</evidence>
<evidence type="ECO:0000256" key="8">
    <source>
        <dbReference type="ARBA" id="ARBA00023136"/>
    </source>
</evidence>
<evidence type="ECO:0000256" key="5">
    <source>
        <dbReference type="ARBA" id="ARBA00022553"/>
    </source>
</evidence>
<dbReference type="InterPro" id="IPR050598">
    <property type="entry name" value="AminoAcid_Transporter"/>
</dbReference>
<feature type="transmembrane region" description="Helical" evidence="20">
    <location>
        <begin position="166"/>
        <end position="185"/>
    </location>
</feature>
<evidence type="ECO:0000256" key="14">
    <source>
        <dbReference type="ARBA" id="ARBA00052732"/>
    </source>
</evidence>
<dbReference type="EMBL" id="JARQZJ010000032">
    <property type="protein sequence ID" value="KAK9874616.1"/>
    <property type="molecule type" value="Genomic_DNA"/>
</dbReference>
<evidence type="ECO:0000256" key="6">
    <source>
        <dbReference type="ARBA" id="ARBA00022692"/>
    </source>
</evidence>
<dbReference type="GO" id="GO:0016324">
    <property type="term" value="C:apical plasma membrane"/>
    <property type="evidence" value="ECO:0007669"/>
    <property type="project" value="UniProtKB-SubCell"/>
</dbReference>
<comment type="catalytic activity">
    <reaction evidence="12">
        <text>L-histidine(out) + L-arginine(in) = L-histidine(in) + L-arginine(out)</text>
        <dbReference type="Rhea" id="RHEA:71063"/>
        <dbReference type="ChEBI" id="CHEBI:32682"/>
        <dbReference type="ChEBI" id="CHEBI:57595"/>
    </reaction>
    <physiologicalReaction direction="left-to-right" evidence="12">
        <dbReference type="Rhea" id="RHEA:71064"/>
    </physiologicalReaction>
</comment>
<dbReference type="InterPro" id="IPR002293">
    <property type="entry name" value="AA/rel_permease1"/>
</dbReference>
<dbReference type="Proteomes" id="UP001431783">
    <property type="component" value="Unassembled WGS sequence"/>
</dbReference>
<evidence type="ECO:0000256" key="20">
    <source>
        <dbReference type="SAM" id="Phobius"/>
    </source>
</evidence>
<feature type="transmembrane region" description="Helical" evidence="20">
    <location>
        <begin position="367"/>
        <end position="399"/>
    </location>
</feature>
<protein>
    <recommendedName>
        <fullName evidence="15">b(0,+)-type amino acid transporter 1</fullName>
    </recommendedName>
    <alternativeName>
        <fullName evidence="16">Glycoprotein-associated amino acid transporter b0,+AT1</fullName>
    </alternativeName>
    <alternativeName>
        <fullName evidence="17">Solute carrier family 7 member 9</fullName>
    </alternativeName>
</protein>
<keyword evidence="6 20" id="KW-0812">Transmembrane</keyword>
<feature type="transmembrane region" description="Helical" evidence="20">
    <location>
        <begin position="249"/>
        <end position="267"/>
    </location>
</feature>
<keyword evidence="4" id="KW-1003">Cell membrane</keyword>
<keyword evidence="7 20" id="KW-1133">Transmembrane helix</keyword>
<sequence length="555" mass="60059">MGKVEDFIEHVSQSDQICICFLLQNLSKGNNNVVSKEGIQWRGNRNGSVAAAVGGLLGNGSSGGDEEGEKGAEAAAATGRDKLEGTGPTEDDTIHLKRRVGLLSGVALIVGTMIGSGIFVSPSGLLERTGSIGMSFVVWMACGLLSLLGALAYAELGTMNTSSGAEYAYFMDAFGAPPAFLFSWASTLVLKPSQMAIICLSFGKYAVEAFVIECEPPEIVVKMVALLAMVVILYINCYSVNLATSVQNIFTAAKLVAVAVVISGGIYKMFEGNTQHLQVPFKGTKNSFGNIATAFYTGLWAYDGWNNLNYVTEEIKNPSRNLPRSIIIGIPLVTVCYALINVSYLTVMSPLEMMTSEAVAVTFGNRVLGIMAWLMPLSVTISTFGAANGTLFAAGRLCFAASREGHLMDILSYVHIKRYTPVPGLIFQTLIAGAMVMYGTIDSLIDFFSFTAWIFYGGCMVALILMRYTKPNYPRPYKVPIIIPSFVLVISIYLIIAPIMDNPTIEYLYAALFILGGMLFYVPFVHYQVKTPFMDGLTVFLQMVFEVAPTSTILE</sequence>
<dbReference type="FunFam" id="1.20.1740.10:FF:000015">
    <property type="entry name" value="B(0,+)-type amino acid transporter 1"/>
    <property type="match status" value="1"/>
</dbReference>
<feature type="transmembrane region" description="Helical" evidence="20">
    <location>
        <begin position="508"/>
        <end position="527"/>
    </location>
</feature>
<dbReference type="Pfam" id="PF13520">
    <property type="entry name" value="AA_permease_2"/>
    <property type="match status" value="1"/>
</dbReference>
<keyword evidence="22" id="KW-1185">Reference proteome</keyword>
<feature type="transmembrane region" description="Helical" evidence="20">
    <location>
        <begin position="287"/>
        <end position="305"/>
    </location>
</feature>
<comment type="catalytic activity">
    <reaction evidence="11">
        <text>L-cystine(out) + L-arginine(in) = L-cystine(in) + L-arginine(out)</text>
        <dbReference type="Rhea" id="RHEA:71075"/>
        <dbReference type="ChEBI" id="CHEBI:32682"/>
        <dbReference type="ChEBI" id="CHEBI:35491"/>
    </reaction>
    <physiologicalReaction direction="left-to-right" evidence="11">
        <dbReference type="Rhea" id="RHEA:71076"/>
    </physiologicalReaction>
</comment>
<comment type="subcellular location">
    <subcellularLocation>
        <location evidence="1">Apical cell membrane</location>
        <topology evidence="1">Multi-pass membrane protein</topology>
    </subcellularLocation>
</comment>
<dbReference type="GO" id="GO:0015179">
    <property type="term" value="F:L-amino acid transmembrane transporter activity"/>
    <property type="evidence" value="ECO:0007669"/>
    <property type="project" value="TreeGrafter"/>
</dbReference>
<comment type="catalytic activity">
    <reaction evidence="10">
        <text>L-lysine(out) + L-arginine(in) = L-lysine(in) + L-arginine(out)</text>
        <dbReference type="Rhea" id="RHEA:70827"/>
        <dbReference type="ChEBI" id="CHEBI:32551"/>
        <dbReference type="ChEBI" id="CHEBI:32682"/>
    </reaction>
    <physiologicalReaction direction="left-to-right" evidence="10">
        <dbReference type="Rhea" id="RHEA:70828"/>
    </physiologicalReaction>
</comment>
<comment type="catalytic activity">
    <reaction evidence="14">
        <text>L-leucine(out) + L-arginine(in) = L-leucine(in) + L-arginine(out)</text>
        <dbReference type="Rhea" id="RHEA:71059"/>
        <dbReference type="ChEBI" id="CHEBI:32682"/>
        <dbReference type="ChEBI" id="CHEBI:57427"/>
    </reaction>
    <physiologicalReaction direction="left-to-right" evidence="14">
        <dbReference type="Rhea" id="RHEA:71060"/>
    </physiologicalReaction>
</comment>
<gene>
    <name evidence="21" type="ORF">WA026_005445</name>
</gene>
<feature type="transmembrane region" description="Helical" evidence="20">
    <location>
        <begin position="132"/>
        <end position="154"/>
    </location>
</feature>
<feature type="transmembrane region" description="Helical" evidence="20">
    <location>
        <begin position="100"/>
        <end position="120"/>
    </location>
</feature>
<feature type="transmembrane region" description="Helical" evidence="20">
    <location>
        <begin position="477"/>
        <end position="496"/>
    </location>
</feature>
<keyword evidence="8 20" id="KW-0472">Membrane</keyword>
<comment type="catalytic activity">
    <reaction evidence="13">
        <text>L-cysteine(out) + L-arginine(in) = L-cysteine(in) + L-arginine(out)</text>
        <dbReference type="Rhea" id="RHEA:71071"/>
        <dbReference type="ChEBI" id="CHEBI:32682"/>
        <dbReference type="ChEBI" id="CHEBI:35235"/>
    </reaction>
    <physiologicalReaction direction="left-to-right" evidence="13">
        <dbReference type="Rhea" id="RHEA:71072"/>
    </physiologicalReaction>
</comment>
<evidence type="ECO:0000256" key="19">
    <source>
        <dbReference type="SAM" id="MobiDB-lite"/>
    </source>
</evidence>
<dbReference type="PANTHER" id="PTHR11785:SF512">
    <property type="entry name" value="SOBREMESA, ISOFORM B"/>
    <property type="match status" value="1"/>
</dbReference>
<dbReference type="AlphaFoldDB" id="A0AAW1TSS5"/>
<reference evidence="21 22" key="1">
    <citation type="submission" date="2023-03" db="EMBL/GenBank/DDBJ databases">
        <title>Genome insight into feeding habits of ladybird beetles.</title>
        <authorList>
            <person name="Li H.-S."/>
            <person name="Huang Y.-H."/>
            <person name="Pang H."/>
        </authorList>
    </citation>
    <scope>NUCLEOTIDE SEQUENCE [LARGE SCALE GENOMIC DNA]</scope>
    <source>
        <strain evidence="21">SYSU_2023b</strain>
        <tissue evidence="21">Whole body</tissue>
    </source>
</reference>
<keyword evidence="5" id="KW-0597">Phosphoprotein</keyword>
<feature type="transmembrane region" description="Helical" evidence="20">
    <location>
        <begin position="447"/>
        <end position="465"/>
    </location>
</feature>
<evidence type="ECO:0000256" key="1">
    <source>
        <dbReference type="ARBA" id="ARBA00004424"/>
    </source>
</evidence>
<evidence type="ECO:0000256" key="9">
    <source>
        <dbReference type="ARBA" id="ARBA00023157"/>
    </source>
</evidence>
<evidence type="ECO:0000256" key="13">
    <source>
        <dbReference type="ARBA" id="ARBA00052179"/>
    </source>
</evidence>
<evidence type="ECO:0000256" key="18">
    <source>
        <dbReference type="ARBA" id="ARBA00093193"/>
    </source>
</evidence>
<organism evidence="21 22">
    <name type="scientific">Henosepilachna vigintioctopunctata</name>
    <dbReference type="NCBI Taxonomy" id="420089"/>
    <lineage>
        <taxon>Eukaryota</taxon>
        <taxon>Metazoa</taxon>
        <taxon>Ecdysozoa</taxon>
        <taxon>Arthropoda</taxon>
        <taxon>Hexapoda</taxon>
        <taxon>Insecta</taxon>
        <taxon>Pterygota</taxon>
        <taxon>Neoptera</taxon>
        <taxon>Endopterygota</taxon>
        <taxon>Coleoptera</taxon>
        <taxon>Polyphaga</taxon>
        <taxon>Cucujiformia</taxon>
        <taxon>Coccinelloidea</taxon>
        <taxon>Coccinellidae</taxon>
        <taxon>Epilachninae</taxon>
        <taxon>Epilachnini</taxon>
        <taxon>Henosepilachna</taxon>
    </lineage>
</organism>
<feature type="transmembrane region" description="Helical" evidence="20">
    <location>
        <begin position="326"/>
        <end position="347"/>
    </location>
</feature>
<evidence type="ECO:0000256" key="16">
    <source>
        <dbReference type="ARBA" id="ARBA00079910"/>
    </source>
</evidence>
<dbReference type="Gene3D" id="1.20.1740.10">
    <property type="entry name" value="Amino acid/polyamine transporter I"/>
    <property type="match status" value="1"/>
</dbReference>
<keyword evidence="3" id="KW-0813">Transport</keyword>
<evidence type="ECO:0000256" key="3">
    <source>
        <dbReference type="ARBA" id="ARBA00022448"/>
    </source>
</evidence>
<evidence type="ECO:0000256" key="4">
    <source>
        <dbReference type="ARBA" id="ARBA00022475"/>
    </source>
</evidence>
<comment type="caution">
    <text evidence="21">The sequence shown here is derived from an EMBL/GenBank/DDBJ whole genome shotgun (WGS) entry which is preliminary data.</text>
</comment>
<feature type="transmembrane region" description="Helical" evidence="20">
    <location>
        <begin position="219"/>
        <end position="237"/>
    </location>
</feature>
<keyword evidence="9" id="KW-1015">Disulfide bond</keyword>
<evidence type="ECO:0000256" key="7">
    <source>
        <dbReference type="ARBA" id="ARBA00022989"/>
    </source>
</evidence>